<dbReference type="Pfam" id="PF04120">
    <property type="entry name" value="Iron_permease"/>
    <property type="match status" value="2"/>
</dbReference>
<keyword evidence="3" id="KW-1185">Reference proteome</keyword>
<protein>
    <submittedName>
        <fullName evidence="2">Uncharacterized protein</fullName>
    </submittedName>
</protein>
<name>A0A0D1YG14_9PEZI</name>
<dbReference type="FunCoup" id="A0A0D1YG14">
    <property type="interactions" value="220"/>
</dbReference>
<dbReference type="OrthoDB" id="2224262at2759"/>
<feature type="transmembrane region" description="Helical" evidence="1">
    <location>
        <begin position="227"/>
        <end position="247"/>
    </location>
</feature>
<reference evidence="2 3" key="1">
    <citation type="submission" date="2015-01" db="EMBL/GenBank/DDBJ databases">
        <title>The Genome Sequence of Ochroconis gallopava CBS43764.</title>
        <authorList>
            <consortium name="The Broad Institute Genomics Platform"/>
            <person name="Cuomo C."/>
            <person name="de Hoog S."/>
            <person name="Gorbushina A."/>
            <person name="Stielow B."/>
            <person name="Teixiera M."/>
            <person name="Abouelleil A."/>
            <person name="Chapman S.B."/>
            <person name="Priest M."/>
            <person name="Young S.K."/>
            <person name="Wortman J."/>
            <person name="Nusbaum C."/>
            <person name="Birren B."/>
        </authorList>
    </citation>
    <scope>NUCLEOTIDE SEQUENCE [LARGE SCALE GENOMIC DNA]</scope>
    <source>
        <strain evidence="2 3">CBS 43764</strain>
    </source>
</reference>
<dbReference type="AlphaFoldDB" id="A0A0D1YG14"/>
<evidence type="ECO:0000256" key="1">
    <source>
        <dbReference type="SAM" id="Phobius"/>
    </source>
</evidence>
<feature type="transmembrane region" description="Helical" evidence="1">
    <location>
        <begin position="416"/>
        <end position="435"/>
    </location>
</feature>
<dbReference type="Proteomes" id="UP000053259">
    <property type="component" value="Unassembled WGS sequence"/>
</dbReference>
<dbReference type="GeneID" id="27316607"/>
<dbReference type="EMBL" id="KN847572">
    <property type="protein sequence ID" value="KIV99701.1"/>
    <property type="molecule type" value="Genomic_DNA"/>
</dbReference>
<keyword evidence="1" id="KW-1133">Transmembrane helix</keyword>
<sequence length="512" mass="57684">MISEMFGHVLRALRLPGRRYEFRCVAPSQIVVDQDVNDPEKGPVVSSPVTNTYRMVEKPRRMDRWLDKVVELSGSQIVYFGILAALFAWAFLGIKFGQAQTYKIVISDAQAIINMIFDAFLMRQQLNAYNNHVTIAACLRSRARSQRRMLQLLLDNGQLVPNEAVEVERLDGETFSSDLPKENWLGRISTAISVILGHIVTVFGFCGCIVIWLAFGPYCHWSNNWQLYINSATSALMVFMLAFIANIRERHNKYMNKCLDEIWNIDTALECRLRAVTGDTIENEPVVIPPPKQTKIQRAIDYYADLVGTLAGIVILSWVIIVWIAVGPAFHFNSNWWLLIGTYAGLVGLNDGFVLRNVSTNLSDYADLQFHQVAADDLEMFNIVGISNSKEGEDQSNPGIAYRLSTSVGAVCAHEWMVVSGVILIIGLVIGASAMRWSLTGQLLCNVPPSIIESFFTMILLTGHNIDEEKRRKHFAAFYNRRHTLISVLERVTTTKTIITTNVVEEDIKDEE</sequence>
<keyword evidence="1" id="KW-0812">Transmembrane</keyword>
<evidence type="ECO:0000313" key="3">
    <source>
        <dbReference type="Proteomes" id="UP000053259"/>
    </source>
</evidence>
<dbReference type="HOGENOM" id="CLU_028340_0_0_1"/>
<dbReference type="InParanoid" id="A0A0D1YG14"/>
<dbReference type="InterPro" id="IPR007251">
    <property type="entry name" value="Iron_permease_Fet4"/>
</dbReference>
<dbReference type="VEuPathDB" id="FungiDB:PV09_08634"/>
<feature type="transmembrane region" description="Helical" evidence="1">
    <location>
        <begin position="302"/>
        <end position="324"/>
    </location>
</feature>
<feature type="transmembrane region" description="Helical" evidence="1">
    <location>
        <begin position="77"/>
        <end position="94"/>
    </location>
</feature>
<organism evidence="2 3">
    <name type="scientific">Verruconis gallopava</name>
    <dbReference type="NCBI Taxonomy" id="253628"/>
    <lineage>
        <taxon>Eukaryota</taxon>
        <taxon>Fungi</taxon>
        <taxon>Dikarya</taxon>
        <taxon>Ascomycota</taxon>
        <taxon>Pezizomycotina</taxon>
        <taxon>Dothideomycetes</taxon>
        <taxon>Pleosporomycetidae</taxon>
        <taxon>Venturiales</taxon>
        <taxon>Sympoventuriaceae</taxon>
        <taxon>Verruconis</taxon>
    </lineage>
</organism>
<feature type="transmembrane region" description="Helical" evidence="1">
    <location>
        <begin position="336"/>
        <end position="355"/>
    </location>
</feature>
<proteinExistence type="predicted"/>
<keyword evidence="1" id="KW-0472">Membrane</keyword>
<evidence type="ECO:0000313" key="2">
    <source>
        <dbReference type="EMBL" id="KIV99701.1"/>
    </source>
</evidence>
<feature type="transmembrane region" description="Helical" evidence="1">
    <location>
        <begin position="191"/>
        <end position="215"/>
    </location>
</feature>
<gene>
    <name evidence="2" type="ORF">PV09_08634</name>
</gene>
<dbReference type="STRING" id="253628.A0A0D1YG14"/>
<dbReference type="RefSeq" id="XP_016209571.1">
    <property type="nucleotide sequence ID" value="XM_016362558.1"/>
</dbReference>
<dbReference type="GO" id="GO:0055085">
    <property type="term" value="P:transmembrane transport"/>
    <property type="evidence" value="ECO:0007669"/>
    <property type="project" value="InterPro"/>
</dbReference>
<accession>A0A0D1YG14</accession>